<reference evidence="2" key="1">
    <citation type="submission" date="2022-11" db="UniProtKB">
        <authorList>
            <consortium name="WormBaseParasite"/>
        </authorList>
    </citation>
    <scope>IDENTIFICATION</scope>
</reference>
<dbReference type="Proteomes" id="UP000887580">
    <property type="component" value="Unplaced"/>
</dbReference>
<proteinExistence type="predicted"/>
<dbReference type="WBParaSite" id="PS1159_v2.g6177.t1">
    <property type="protein sequence ID" value="PS1159_v2.g6177.t1"/>
    <property type="gene ID" value="PS1159_v2.g6177"/>
</dbReference>
<sequence length="214" mass="24187">MSERRIGPFIIDEPEFRYNNLLNDEGMNQLNNDDSNNTSSFMSHDRGSKEFSIWNNDPPEPLQQHSNGFHSNRQQNSFFGTDDSSKGFTGGFFGSKDTHDLPSPIGTIPTSAAKTNQFNMASQSFPVFTPRQQYIHTPSYNHQHHHHPQQQQMPLSFPPSSSSSEQQKPSPAPKLMTAAEFHLTRFGSFRLSVSPPDSLMVNNEEEDDQKTPTD</sequence>
<evidence type="ECO:0000313" key="1">
    <source>
        <dbReference type="Proteomes" id="UP000887580"/>
    </source>
</evidence>
<accession>A0AC35GL91</accession>
<protein>
    <submittedName>
        <fullName evidence="2">Uncharacterized protein</fullName>
    </submittedName>
</protein>
<name>A0AC35GL91_9BILA</name>
<evidence type="ECO:0000313" key="2">
    <source>
        <dbReference type="WBParaSite" id="PS1159_v2.g6177.t1"/>
    </source>
</evidence>
<organism evidence="1 2">
    <name type="scientific">Panagrolaimus sp. PS1159</name>
    <dbReference type="NCBI Taxonomy" id="55785"/>
    <lineage>
        <taxon>Eukaryota</taxon>
        <taxon>Metazoa</taxon>
        <taxon>Ecdysozoa</taxon>
        <taxon>Nematoda</taxon>
        <taxon>Chromadorea</taxon>
        <taxon>Rhabditida</taxon>
        <taxon>Tylenchina</taxon>
        <taxon>Panagrolaimomorpha</taxon>
        <taxon>Panagrolaimoidea</taxon>
        <taxon>Panagrolaimidae</taxon>
        <taxon>Panagrolaimus</taxon>
    </lineage>
</organism>